<dbReference type="Pfam" id="PF13181">
    <property type="entry name" value="TPR_8"/>
    <property type="match status" value="1"/>
</dbReference>
<evidence type="ECO:0000313" key="4">
    <source>
        <dbReference type="Proteomes" id="UP000054321"/>
    </source>
</evidence>
<name>A0A0C3E3K2_OIDMZ</name>
<reference evidence="4" key="2">
    <citation type="submission" date="2015-01" db="EMBL/GenBank/DDBJ databases">
        <title>Evolutionary Origins and Diversification of the Mycorrhizal Mutualists.</title>
        <authorList>
            <consortium name="DOE Joint Genome Institute"/>
            <consortium name="Mycorrhizal Genomics Consortium"/>
            <person name="Kohler A."/>
            <person name="Kuo A."/>
            <person name="Nagy L.G."/>
            <person name="Floudas D."/>
            <person name="Copeland A."/>
            <person name="Barry K.W."/>
            <person name="Cichocki N."/>
            <person name="Veneault-Fourrey C."/>
            <person name="LaButti K."/>
            <person name="Lindquist E.A."/>
            <person name="Lipzen A."/>
            <person name="Lundell T."/>
            <person name="Morin E."/>
            <person name="Murat C."/>
            <person name="Riley R."/>
            <person name="Ohm R."/>
            <person name="Sun H."/>
            <person name="Tunlid A."/>
            <person name="Henrissat B."/>
            <person name="Grigoriev I.V."/>
            <person name="Hibbett D.S."/>
            <person name="Martin F."/>
        </authorList>
    </citation>
    <scope>NUCLEOTIDE SEQUENCE [LARGE SCALE GENOMIC DNA]</scope>
    <source>
        <strain evidence="4">Zn</strain>
    </source>
</reference>
<proteinExistence type="predicted"/>
<feature type="compositionally biased region" description="Acidic residues" evidence="1">
    <location>
        <begin position="62"/>
        <end position="77"/>
    </location>
</feature>
<evidence type="ECO:0000259" key="2">
    <source>
        <dbReference type="Pfam" id="PF12770"/>
    </source>
</evidence>
<feature type="region of interest" description="Disordered" evidence="1">
    <location>
        <begin position="1063"/>
        <end position="1092"/>
    </location>
</feature>
<accession>A0A0C3E3K2</accession>
<dbReference type="SUPFAM" id="SSF48452">
    <property type="entry name" value="TPR-like"/>
    <property type="match status" value="1"/>
</dbReference>
<dbReference type="PANTHER" id="PTHR19959:SF119">
    <property type="entry name" value="FUNGAL LIPASE-LIKE DOMAIN-CONTAINING PROTEIN"/>
    <property type="match status" value="1"/>
</dbReference>
<organism evidence="3 4">
    <name type="scientific">Oidiodendron maius (strain Zn)</name>
    <dbReference type="NCBI Taxonomy" id="913774"/>
    <lineage>
        <taxon>Eukaryota</taxon>
        <taxon>Fungi</taxon>
        <taxon>Dikarya</taxon>
        <taxon>Ascomycota</taxon>
        <taxon>Pezizomycotina</taxon>
        <taxon>Leotiomycetes</taxon>
        <taxon>Leotiomycetes incertae sedis</taxon>
        <taxon>Myxotrichaceae</taxon>
        <taxon>Oidiodendron</taxon>
    </lineage>
</organism>
<dbReference type="SMART" id="SM00028">
    <property type="entry name" value="TPR"/>
    <property type="match status" value="5"/>
</dbReference>
<protein>
    <recommendedName>
        <fullName evidence="2">CHAT domain-containing protein</fullName>
    </recommendedName>
</protein>
<dbReference type="Proteomes" id="UP000054321">
    <property type="component" value="Unassembled WGS sequence"/>
</dbReference>
<evidence type="ECO:0000313" key="3">
    <source>
        <dbReference type="EMBL" id="KIN08948.1"/>
    </source>
</evidence>
<dbReference type="OrthoDB" id="5405072at2759"/>
<dbReference type="Gene3D" id="1.25.40.10">
    <property type="entry name" value="Tetratricopeptide repeat domain"/>
    <property type="match status" value="3"/>
</dbReference>
<reference evidence="3 4" key="1">
    <citation type="submission" date="2014-04" db="EMBL/GenBank/DDBJ databases">
        <authorList>
            <consortium name="DOE Joint Genome Institute"/>
            <person name="Kuo A."/>
            <person name="Martino E."/>
            <person name="Perotto S."/>
            <person name="Kohler A."/>
            <person name="Nagy L.G."/>
            <person name="Floudas D."/>
            <person name="Copeland A."/>
            <person name="Barry K.W."/>
            <person name="Cichocki N."/>
            <person name="Veneault-Fourrey C."/>
            <person name="LaButti K."/>
            <person name="Lindquist E.A."/>
            <person name="Lipzen A."/>
            <person name="Lundell T."/>
            <person name="Morin E."/>
            <person name="Murat C."/>
            <person name="Sun H."/>
            <person name="Tunlid A."/>
            <person name="Henrissat B."/>
            <person name="Grigoriev I.V."/>
            <person name="Hibbett D.S."/>
            <person name="Martin F."/>
            <person name="Nordberg H.P."/>
            <person name="Cantor M.N."/>
            <person name="Hua S.X."/>
        </authorList>
    </citation>
    <scope>NUCLEOTIDE SEQUENCE [LARGE SCALE GENOMIC DNA]</scope>
    <source>
        <strain evidence="3 4">Zn</strain>
    </source>
</reference>
<dbReference type="Pfam" id="PF12770">
    <property type="entry name" value="CHAT"/>
    <property type="match status" value="1"/>
</dbReference>
<feature type="domain" description="CHAT" evidence="2">
    <location>
        <begin position="901"/>
        <end position="1116"/>
    </location>
</feature>
<dbReference type="InterPro" id="IPR024983">
    <property type="entry name" value="CHAT_dom"/>
</dbReference>
<dbReference type="InterPro" id="IPR011990">
    <property type="entry name" value="TPR-like_helical_dom_sf"/>
</dbReference>
<dbReference type="SUPFAM" id="SSF81901">
    <property type="entry name" value="HCP-like"/>
    <property type="match status" value="1"/>
</dbReference>
<keyword evidence="4" id="KW-1185">Reference proteome</keyword>
<dbReference type="AlphaFoldDB" id="A0A0C3E3K2"/>
<dbReference type="InterPro" id="IPR019734">
    <property type="entry name" value="TPR_rpt"/>
</dbReference>
<dbReference type="Pfam" id="PF13374">
    <property type="entry name" value="TPR_10"/>
    <property type="match status" value="4"/>
</dbReference>
<sequence length="1117" mass="123393">MDSGEGKQPASSNKIMVAMQFDETTKSSESYDDEEIKARQTDGVSSSSVAKYSDTQRRDEYGGNDDSDSLWEDVSDNEIDINSEETIEYIREVLDTTPQDDPRWADLMSGLGQVLFDRYLRMGEVVSLDEAIQIARQITNVIPDHHPERAGYLNSLGTRLGERYSRNGATADFEEAIRAIRQAADLPQGGDLESAGALYNLGMLLGYKYSRTGVLVDLEEAIRVSRQAVNTTPEDHPDRVARLYNLGLRLGDRYLGIGDVSDLEEAIQLARQALAEAPDDHPDYPGLLTNLGSRLGDQYSRTGAMATLEEATRYMRQAVAVTPSNHPGEAIPLNNLGLHLGERYLRIGAMSDLEEAIQDLRRVVQITPDDSPDQAAHLNNLGLQLGHRYARIGAMVDLDEAMQCIQQAVDLSTEDHPHWIVYMNNLGLHLGERYLRTGAIADLDEAIQVITRAIDATPGGHPSSAALLTNLGIQLSNQYSRKRAKADLELAIQVTRQGLDSTPEDHPHRIVHSDTLAILLGQKYSETRAIGDLEEAIEVARQAVDITPQDHEYKARVLNNLGEELSNLYLKTKDIGDLEEAITYLRQAVDIMPQDYSDCSALLGNLGDQLEIRYTKTGAMKDRQDALAYYRAALNQANSYTLSRIWAGRGVLRCAPDWQQAYAAASLTVSLVPRLSSRSLQNSDRQHALSQVVGLASDAAAVALQAGQTPLVALGLLEQGRCVLGASIEEIRSDILNLRERDHELAEQFVRLRDELETAFTLNPQLVSGNIEMSWQARTSRRYEARKEFDKLVAKIQKLPGFEDFLLPPNETEIKAAARCGPVVVINVSKYRCDTLLVEPHQIRALALTQLSIVEVEDKAWGADLGSYEVLEWLWDTVTQPILDALGFIGSPSSDESWPHRQLQPASSAQALLVAMEHTPGNDVLPFATKEVALVRNLCGSMSLQPVEPGRRKQDVESHLLDCKIFHFAGHGGTDEHDASNSRLILEDGTLRVAELLEMNLVEHSPFLAYLSACGTGRIKDERSVDESIHLMSAFQLAGFRHVIGTLWEVRDELCVDMGEDHVRRVPPDTEDGSSPSERAVPGVAGSEDKKNARSLRDVGAYDAGPALWAPYVHFGV</sequence>
<dbReference type="EMBL" id="KN832870">
    <property type="protein sequence ID" value="KIN08948.1"/>
    <property type="molecule type" value="Genomic_DNA"/>
</dbReference>
<dbReference type="HOGENOM" id="CLU_001305_0_0_1"/>
<gene>
    <name evidence="3" type="ORF">OIDMADRAFT_23687</name>
</gene>
<evidence type="ECO:0000256" key="1">
    <source>
        <dbReference type="SAM" id="MobiDB-lite"/>
    </source>
</evidence>
<dbReference type="InParanoid" id="A0A0C3E3K2"/>
<dbReference type="PANTHER" id="PTHR19959">
    <property type="entry name" value="KINESIN LIGHT CHAIN"/>
    <property type="match status" value="1"/>
</dbReference>
<feature type="region of interest" description="Disordered" evidence="1">
    <location>
        <begin position="1"/>
        <end position="77"/>
    </location>
</feature>
<dbReference type="STRING" id="913774.A0A0C3E3K2"/>